<dbReference type="PROSITE" id="PS51683">
    <property type="entry name" value="SAM_OMT_II"/>
    <property type="match status" value="1"/>
</dbReference>
<reference evidence="5" key="1">
    <citation type="submission" date="2020-06" db="EMBL/GenBank/DDBJ databases">
        <authorList>
            <person name="Li T."/>
            <person name="Hu X."/>
            <person name="Zhang T."/>
            <person name="Song X."/>
            <person name="Zhang H."/>
            <person name="Dai N."/>
            <person name="Sheng W."/>
            <person name="Hou X."/>
            <person name="Wei L."/>
        </authorList>
    </citation>
    <scope>NUCLEOTIDE SEQUENCE</scope>
    <source>
        <strain evidence="5">KEN1</strain>
        <tissue evidence="5">Leaf</tissue>
    </source>
</reference>
<evidence type="ECO:0000256" key="3">
    <source>
        <dbReference type="ARBA" id="ARBA00022691"/>
    </source>
</evidence>
<dbReference type="GO" id="GO:0032259">
    <property type="term" value="P:methylation"/>
    <property type="evidence" value="ECO:0007669"/>
    <property type="project" value="UniProtKB-KW"/>
</dbReference>
<dbReference type="EMBL" id="JACGWN010000004">
    <property type="protein sequence ID" value="KAL0452364.1"/>
    <property type="molecule type" value="Genomic_DNA"/>
</dbReference>
<keyword evidence="3" id="KW-0949">S-adenosyl-L-methionine</keyword>
<dbReference type="Pfam" id="PF00891">
    <property type="entry name" value="Methyltransf_2"/>
    <property type="match status" value="1"/>
</dbReference>
<sequence length="119" mass="13071">MNKYRQHLKDAVVEGGSPFKRAHDGMSPFEYGAIDPEFNTAFNQAMYQQSTLIMKQILEKYRGLEVEDLKTLVDVGGGTGATLNMIVSKYPFISGINFDLPHVVKDAPSILGSASICIS</sequence>
<organism evidence="5">
    <name type="scientific">Sesamum latifolium</name>
    <dbReference type="NCBI Taxonomy" id="2727402"/>
    <lineage>
        <taxon>Eukaryota</taxon>
        <taxon>Viridiplantae</taxon>
        <taxon>Streptophyta</taxon>
        <taxon>Embryophyta</taxon>
        <taxon>Tracheophyta</taxon>
        <taxon>Spermatophyta</taxon>
        <taxon>Magnoliopsida</taxon>
        <taxon>eudicotyledons</taxon>
        <taxon>Gunneridae</taxon>
        <taxon>Pentapetalae</taxon>
        <taxon>asterids</taxon>
        <taxon>lamiids</taxon>
        <taxon>Lamiales</taxon>
        <taxon>Pedaliaceae</taxon>
        <taxon>Sesamum</taxon>
    </lineage>
</organism>
<name>A0AAW2XET2_9LAMI</name>
<dbReference type="AlphaFoldDB" id="A0AAW2XET2"/>
<feature type="domain" description="O-methyltransferase C-terminal" evidence="4">
    <location>
        <begin position="6"/>
        <end position="113"/>
    </location>
</feature>
<dbReference type="InterPro" id="IPR001077">
    <property type="entry name" value="COMT_C"/>
</dbReference>
<comment type="caution">
    <text evidence="5">The sequence shown here is derived from an EMBL/GenBank/DDBJ whole genome shotgun (WGS) entry which is preliminary data.</text>
</comment>
<dbReference type="InterPro" id="IPR016461">
    <property type="entry name" value="COMT-like"/>
</dbReference>
<gene>
    <name evidence="5" type="ORF">Slati_1214500</name>
</gene>
<keyword evidence="2" id="KW-0808">Transferase</keyword>
<evidence type="ECO:0000259" key="4">
    <source>
        <dbReference type="Pfam" id="PF00891"/>
    </source>
</evidence>
<dbReference type="PANTHER" id="PTHR11746">
    <property type="entry name" value="O-METHYLTRANSFERASE"/>
    <property type="match status" value="1"/>
</dbReference>
<protein>
    <submittedName>
        <fullName evidence="5">Caffeic acid 3-O-methyltransferase</fullName>
    </submittedName>
</protein>
<dbReference type="InterPro" id="IPR029063">
    <property type="entry name" value="SAM-dependent_MTases_sf"/>
</dbReference>
<evidence type="ECO:0000313" key="5">
    <source>
        <dbReference type="EMBL" id="KAL0452364.1"/>
    </source>
</evidence>
<evidence type="ECO:0000256" key="1">
    <source>
        <dbReference type="ARBA" id="ARBA00022603"/>
    </source>
</evidence>
<dbReference type="GO" id="GO:0008171">
    <property type="term" value="F:O-methyltransferase activity"/>
    <property type="evidence" value="ECO:0007669"/>
    <property type="project" value="InterPro"/>
</dbReference>
<dbReference type="SUPFAM" id="SSF53335">
    <property type="entry name" value="S-adenosyl-L-methionine-dependent methyltransferases"/>
    <property type="match status" value="1"/>
</dbReference>
<dbReference type="Gene3D" id="3.40.50.150">
    <property type="entry name" value="Vaccinia Virus protein VP39"/>
    <property type="match status" value="1"/>
</dbReference>
<evidence type="ECO:0000256" key="2">
    <source>
        <dbReference type="ARBA" id="ARBA00022679"/>
    </source>
</evidence>
<proteinExistence type="predicted"/>
<reference evidence="5" key="2">
    <citation type="journal article" date="2024" name="Plant">
        <title>Genomic evolution and insights into agronomic trait innovations of Sesamum species.</title>
        <authorList>
            <person name="Miao H."/>
            <person name="Wang L."/>
            <person name="Qu L."/>
            <person name="Liu H."/>
            <person name="Sun Y."/>
            <person name="Le M."/>
            <person name="Wang Q."/>
            <person name="Wei S."/>
            <person name="Zheng Y."/>
            <person name="Lin W."/>
            <person name="Duan Y."/>
            <person name="Cao H."/>
            <person name="Xiong S."/>
            <person name="Wang X."/>
            <person name="Wei L."/>
            <person name="Li C."/>
            <person name="Ma Q."/>
            <person name="Ju M."/>
            <person name="Zhao R."/>
            <person name="Li G."/>
            <person name="Mu C."/>
            <person name="Tian Q."/>
            <person name="Mei H."/>
            <person name="Zhang T."/>
            <person name="Gao T."/>
            <person name="Zhang H."/>
        </authorList>
    </citation>
    <scope>NUCLEOTIDE SEQUENCE</scope>
    <source>
        <strain evidence="5">KEN1</strain>
    </source>
</reference>
<accession>A0AAW2XET2</accession>
<keyword evidence="1" id="KW-0489">Methyltransferase</keyword>